<comment type="subcellular location">
    <subcellularLocation>
        <location evidence="2">Cytoplasm</location>
    </subcellularLocation>
</comment>
<dbReference type="InterPro" id="IPR006015">
    <property type="entry name" value="Universal_stress_UspA"/>
</dbReference>
<dbReference type="EMBL" id="MAEL01000054">
    <property type="protein sequence ID" value="KAF1301945.1"/>
    <property type="molecule type" value="Genomic_DNA"/>
</dbReference>
<proteinExistence type="inferred from homology"/>
<name>A0ABQ6YX85_9ENTE</name>
<reference evidence="4 5" key="1">
    <citation type="submission" date="2016-06" db="EMBL/GenBank/DDBJ databases">
        <title>Four novel species of enterococci isolated from chicken manure.</title>
        <authorList>
            <person name="Van Tyne D."/>
        </authorList>
    </citation>
    <scope>NUCLEOTIDE SEQUENCE [LARGE SCALE GENOMIC DNA]</scope>
    <source>
        <strain evidence="4 5">CU12B</strain>
    </source>
</reference>
<dbReference type="RefSeq" id="WP_161902925.1">
    <property type="nucleotide sequence ID" value="NZ_MAEL01000054.1"/>
</dbReference>
<feature type="domain" description="UspA" evidence="3">
    <location>
        <begin position="5"/>
        <end position="145"/>
    </location>
</feature>
<dbReference type="PIRSF" id="PIRSF006276">
    <property type="entry name" value="UspA"/>
    <property type="match status" value="1"/>
</dbReference>
<accession>A0ABQ6YX85</accession>
<dbReference type="Pfam" id="PF00582">
    <property type="entry name" value="Usp"/>
    <property type="match status" value="1"/>
</dbReference>
<dbReference type="SUPFAM" id="SSF52402">
    <property type="entry name" value="Adenine nucleotide alpha hydrolases-like"/>
    <property type="match status" value="1"/>
</dbReference>
<organism evidence="4 5">
    <name type="scientific">Candidatus Enterococcus willemsii</name>
    <dbReference type="NCBI Taxonomy" id="1857215"/>
    <lineage>
        <taxon>Bacteria</taxon>
        <taxon>Bacillati</taxon>
        <taxon>Bacillota</taxon>
        <taxon>Bacilli</taxon>
        <taxon>Lactobacillales</taxon>
        <taxon>Enterococcaceae</taxon>
        <taxon>Enterococcus</taxon>
    </lineage>
</organism>
<dbReference type="Proteomes" id="UP000782705">
    <property type="component" value="Unassembled WGS sequence"/>
</dbReference>
<dbReference type="PANTHER" id="PTHR46268:SF6">
    <property type="entry name" value="UNIVERSAL STRESS PROTEIN UP12"/>
    <property type="match status" value="1"/>
</dbReference>
<dbReference type="InterPro" id="IPR006016">
    <property type="entry name" value="UspA"/>
</dbReference>
<keyword evidence="2" id="KW-0963">Cytoplasm</keyword>
<protein>
    <recommendedName>
        <fullName evidence="2">Universal stress protein</fullName>
    </recommendedName>
</protein>
<dbReference type="InterPro" id="IPR014729">
    <property type="entry name" value="Rossmann-like_a/b/a_fold"/>
</dbReference>
<keyword evidence="5" id="KW-1185">Reference proteome</keyword>
<dbReference type="CDD" id="cd00293">
    <property type="entry name" value="USP-like"/>
    <property type="match status" value="1"/>
</dbReference>
<evidence type="ECO:0000313" key="4">
    <source>
        <dbReference type="EMBL" id="KAF1301945.1"/>
    </source>
</evidence>
<evidence type="ECO:0000256" key="2">
    <source>
        <dbReference type="PIRNR" id="PIRNR006276"/>
    </source>
</evidence>
<dbReference type="Gene3D" id="3.40.50.620">
    <property type="entry name" value="HUPs"/>
    <property type="match status" value="1"/>
</dbReference>
<sequence length="151" mass="16148">MEHTYQTILVGIDGSEQAKNAFAKAVEVARRNQGKIIVASVLDSQVSTTMGFAPLNESIFVQEEEAAKEMIQEAKAYAASVGFEAVEGVVAYGSAKTAMAKELPAKYNVDLIMIGQSGLNAVERFITGSVASYVIREAKCDVLIIAPEEAE</sequence>
<evidence type="ECO:0000259" key="3">
    <source>
        <dbReference type="Pfam" id="PF00582"/>
    </source>
</evidence>
<comment type="similarity">
    <text evidence="1 2">Belongs to the universal stress protein A family.</text>
</comment>
<dbReference type="PANTHER" id="PTHR46268">
    <property type="entry name" value="STRESS RESPONSE PROTEIN NHAX"/>
    <property type="match status" value="1"/>
</dbReference>
<comment type="caution">
    <text evidence="4">The sequence shown here is derived from an EMBL/GenBank/DDBJ whole genome shotgun (WGS) entry which is preliminary data.</text>
</comment>
<gene>
    <name evidence="4" type="ORF">BAU17_00830</name>
</gene>
<evidence type="ECO:0000313" key="5">
    <source>
        <dbReference type="Proteomes" id="UP000782705"/>
    </source>
</evidence>
<evidence type="ECO:0000256" key="1">
    <source>
        <dbReference type="ARBA" id="ARBA00008791"/>
    </source>
</evidence>
<dbReference type="PRINTS" id="PR01438">
    <property type="entry name" value="UNVRSLSTRESS"/>
</dbReference>